<sequence length="335" mass="37150">MRDPVVGEKLDQYELQALLARSGMASIFRAMDGFTGATVALKVPHVQLEADVVFAQRFEREEQIGQKLDHPNIVRFLKPREKSRTYMVMEYVEGKSLRALMKGKPLPTAQALDVARQVCGALAYLESQGVVHRDIKPENILLTASGQVKILDFGIALAEASRRLTWGALSNALGTPDYMAPEQIRGRRGDIRTDIYALGMLLYEMLTGHLPYDSANPRALLRAKASEEPRPPSYYVKDFDPSLEAIILKAIERDPRHRYAAAAELCRDLSDPSAVAARDPALGDSRRRARVRARRRTIASALVVAVLLALGMLVWLSNRLSAPASPRASPAVERR</sequence>
<keyword evidence="5" id="KW-1133">Transmembrane helix</keyword>
<dbReference type="PROSITE" id="PS50011">
    <property type="entry name" value="PROTEIN_KINASE_DOM"/>
    <property type="match status" value="1"/>
</dbReference>
<dbReference type="InterPro" id="IPR000719">
    <property type="entry name" value="Prot_kinase_dom"/>
</dbReference>
<keyword evidence="4" id="KW-0067">ATP-binding</keyword>
<dbReference type="CDD" id="cd14014">
    <property type="entry name" value="STKc_PknB_like"/>
    <property type="match status" value="1"/>
</dbReference>
<evidence type="ECO:0000256" key="1">
    <source>
        <dbReference type="ARBA" id="ARBA00022679"/>
    </source>
</evidence>
<dbReference type="PANTHER" id="PTHR43289">
    <property type="entry name" value="MITOGEN-ACTIVATED PROTEIN KINASE KINASE KINASE 20-RELATED"/>
    <property type="match status" value="1"/>
</dbReference>
<dbReference type="Pfam" id="PF00069">
    <property type="entry name" value="Pkinase"/>
    <property type="match status" value="1"/>
</dbReference>
<proteinExistence type="predicted"/>
<keyword evidence="2" id="KW-0547">Nucleotide-binding</keyword>
<keyword evidence="1" id="KW-0808">Transferase</keyword>
<protein>
    <recommendedName>
        <fullName evidence="6">Protein kinase domain-containing protein</fullName>
    </recommendedName>
</protein>
<dbReference type="Proteomes" id="UP001162891">
    <property type="component" value="Chromosome"/>
</dbReference>
<dbReference type="SUPFAM" id="SSF56112">
    <property type="entry name" value="Protein kinase-like (PK-like)"/>
    <property type="match status" value="1"/>
</dbReference>
<evidence type="ECO:0000256" key="4">
    <source>
        <dbReference type="ARBA" id="ARBA00022840"/>
    </source>
</evidence>
<dbReference type="InterPro" id="IPR008271">
    <property type="entry name" value="Ser/Thr_kinase_AS"/>
</dbReference>
<name>A0ABN6MXQ0_9BACT</name>
<evidence type="ECO:0000259" key="6">
    <source>
        <dbReference type="PROSITE" id="PS50011"/>
    </source>
</evidence>
<dbReference type="RefSeq" id="WP_248352983.1">
    <property type="nucleotide sequence ID" value="NZ_AP025591.1"/>
</dbReference>
<dbReference type="EMBL" id="AP025591">
    <property type="protein sequence ID" value="BDG04567.1"/>
    <property type="molecule type" value="Genomic_DNA"/>
</dbReference>
<dbReference type="InterPro" id="IPR011009">
    <property type="entry name" value="Kinase-like_dom_sf"/>
</dbReference>
<evidence type="ECO:0000256" key="3">
    <source>
        <dbReference type="ARBA" id="ARBA00022777"/>
    </source>
</evidence>
<keyword evidence="3" id="KW-0418">Kinase</keyword>
<evidence type="ECO:0000256" key="2">
    <source>
        <dbReference type="ARBA" id="ARBA00022741"/>
    </source>
</evidence>
<reference evidence="8" key="1">
    <citation type="journal article" date="2022" name="Int. J. Syst. Evol. Microbiol.">
        <title>Anaeromyxobacter oryzae sp. nov., Anaeromyxobacter diazotrophicus sp. nov. and Anaeromyxobacter paludicola sp. nov., isolated from paddy soils.</title>
        <authorList>
            <person name="Itoh H."/>
            <person name="Xu Z."/>
            <person name="Mise K."/>
            <person name="Masuda Y."/>
            <person name="Ushijima N."/>
            <person name="Hayakawa C."/>
            <person name="Shiratori Y."/>
            <person name="Senoo K."/>
        </authorList>
    </citation>
    <scope>NUCLEOTIDE SEQUENCE [LARGE SCALE GENOMIC DNA]</scope>
    <source>
        <strain evidence="8">Red232</strain>
    </source>
</reference>
<keyword evidence="5" id="KW-0472">Membrane</keyword>
<gene>
    <name evidence="7" type="ORF">AMOR_35630</name>
</gene>
<feature type="transmembrane region" description="Helical" evidence="5">
    <location>
        <begin position="297"/>
        <end position="316"/>
    </location>
</feature>
<evidence type="ECO:0000256" key="5">
    <source>
        <dbReference type="SAM" id="Phobius"/>
    </source>
</evidence>
<evidence type="ECO:0000313" key="8">
    <source>
        <dbReference type="Proteomes" id="UP001162891"/>
    </source>
</evidence>
<evidence type="ECO:0000313" key="7">
    <source>
        <dbReference type="EMBL" id="BDG04567.1"/>
    </source>
</evidence>
<dbReference type="SMART" id="SM00220">
    <property type="entry name" value="S_TKc"/>
    <property type="match status" value="1"/>
</dbReference>
<dbReference type="Gene3D" id="3.30.200.20">
    <property type="entry name" value="Phosphorylase Kinase, domain 1"/>
    <property type="match status" value="1"/>
</dbReference>
<dbReference type="Gene3D" id="1.10.510.10">
    <property type="entry name" value="Transferase(Phosphotransferase) domain 1"/>
    <property type="match status" value="1"/>
</dbReference>
<keyword evidence="8" id="KW-1185">Reference proteome</keyword>
<dbReference type="PROSITE" id="PS00108">
    <property type="entry name" value="PROTEIN_KINASE_ST"/>
    <property type="match status" value="1"/>
</dbReference>
<dbReference type="PANTHER" id="PTHR43289:SF6">
    <property type="entry name" value="SERINE_THREONINE-PROTEIN KINASE NEKL-3"/>
    <property type="match status" value="1"/>
</dbReference>
<accession>A0ABN6MXQ0</accession>
<keyword evidence="5" id="KW-0812">Transmembrane</keyword>
<feature type="domain" description="Protein kinase" evidence="6">
    <location>
        <begin position="13"/>
        <end position="282"/>
    </location>
</feature>
<organism evidence="7 8">
    <name type="scientific">Anaeromyxobacter oryzae</name>
    <dbReference type="NCBI Taxonomy" id="2918170"/>
    <lineage>
        <taxon>Bacteria</taxon>
        <taxon>Pseudomonadati</taxon>
        <taxon>Myxococcota</taxon>
        <taxon>Myxococcia</taxon>
        <taxon>Myxococcales</taxon>
        <taxon>Cystobacterineae</taxon>
        <taxon>Anaeromyxobacteraceae</taxon>
        <taxon>Anaeromyxobacter</taxon>
    </lineage>
</organism>